<reference evidence="1" key="3">
    <citation type="submission" date="2018-07" db="EMBL/GenBank/DDBJ databases">
        <title>WGS assembly of Glycine max.</title>
        <authorList>
            <person name="Schmutz J."/>
            <person name="Cannon S."/>
            <person name="Schlueter J."/>
            <person name="Ma J."/>
            <person name="Mitros T."/>
            <person name="Nelson W."/>
            <person name="Hyten D."/>
            <person name="Song Q."/>
            <person name="Thelen J."/>
            <person name="Cheng J."/>
            <person name="Xu D."/>
            <person name="Hellsten U."/>
            <person name="May G."/>
            <person name="Yu Y."/>
            <person name="Sakurai T."/>
            <person name="Umezawa T."/>
            <person name="Bhattacharyya M."/>
            <person name="Sandhu D."/>
            <person name="Valliyodan B."/>
            <person name="Lindquist E."/>
            <person name="Peto M."/>
            <person name="Grant D."/>
            <person name="Shu S."/>
            <person name="Goodstein D."/>
            <person name="Barry K."/>
            <person name="Futrell-Griggs M."/>
            <person name="Abernathy B."/>
            <person name="Du J."/>
            <person name="Tian Z."/>
            <person name="Zhu L."/>
            <person name="Gill N."/>
            <person name="Joshi T."/>
            <person name="Libault M."/>
            <person name="Sethuraman A."/>
            <person name="Zhang X."/>
            <person name="Shinozaki K."/>
            <person name="Nguyen H."/>
            <person name="Wing R."/>
            <person name="Cregan P."/>
            <person name="Specht J."/>
            <person name="Grimwood J."/>
            <person name="Rokhsar D."/>
            <person name="Stacey G."/>
            <person name="Shoemaker R."/>
            <person name="Jackson S."/>
        </authorList>
    </citation>
    <scope>NUCLEOTIDE SEQUENCE</scope>
    <source>
        <tissue evidence="1">Callus</tissue>
    </source>
</reference>
<dbReference type="EnsemblPlants" id="KRH39269">
    <property type="protein sequence ID" value="KRH39269"/>
    <property type="gene ID" value="GLYMA_09G189400"/>
</dbReference>
<organism evidence="1">
    <name type="scientific">Glycine max</name>
    <name type="common">Soybean</name>
    <name type="synonym">Glycine hispida</name>
    <dbReference type="NCBI Taxonomy" id="3847"/>
    <lineage>
        <taxon>Eukaryota</taxon>
        <taxon>Viridiplantae</taxon>
        <taxon>Streptophyta</taxon>
        <taxon>Embryophyta</taxon>
        <taxon>Tracheophyta</taxon>
        <taxon>Spermatophyta</taxon>
        <taxon>Magnoliopsida</taxon>
        <taxon>eudicotyledons</taxon>
        <taxon>Gunneridae</taxon>
        <taxon>Pentapetalae</taxon>
        <taxon>rosids</taxon>
        <taxon>fabids</taxon>
        <taxon>Fabales</taxon>
        <taxon>Fabaceae</taxon>
        <taxon>Papilionoideae</taxon>
        <taxon>50 kb inversion clade</taxon>
        <taxon>NPAAA clade</taxon>
        <taxon>indigoferoid/millettioid clade</taxon>
        <taxon>Phaseoleae</taxon>
        <taxon>Glycine</taxon>
        <taxon>Glycine subgen. Soja</taxon>
    </lineage>
</organism>
<keyword evidence="3" id="KW-1185">Reference proteome</keyword>
<proteinExistence type="predicted"/>
<gene>
    <name evidence="1" type="ORF">GLYMA_09G189400</name>
</gene>
<dbReference type="Gramene" id="KRH39269">
    <property type="protein sequence ID" value="KRH39269"/>
    <property type="gene ID" value="GLYMA_09G189400"/>
</dbReference>
<name>A0A0R0IGA9_SOYBN</name>
<reference evidence="2" key="2">
    <citation type="submission" date="2018-02" db="UniProtKB">
        <authorList>
            <consortium name="EnsemblPlants"/>
        </authorList>
    </citation>
    <scope>IDENTIFICATION</scope>
    <source>
        <strain evidence="2">Williams 82</strain>
    </source>
</reference>
<sequence>MPLSSVITPEITQGAEKTSSQHDLAQLKWHSFTIKCNVWHELGPGLLHVSDLAKTLRMVGVVRGFRDAYGKVLLRENNATHMASVDRK</sequence>
<evidence type="ECO:0000313" key="3">
    <source>
        <dbReference type="Proteomes" id="UP000008827"/>
    </source>
</evidence>
<evidence type="ECO:0000313" key="1">
    <source>
        <dbReference type="EMBL" id="KRH39269.1"/>
    </source>
</evidence>
<evidence type="ECO:0000313" key="2">
    <source>
        <dbReference type="EnsemblPlants" id="KRH39269"/>
    </source>
</evidence>
<protein>
    <submittedName>
        <fullName evidence="1 2">Uncharacterized protein</fullName>
    </submittedName>
</protein>
<reference evidence="1 2" key="1">
    <citation type="journal article" date="2010" name="Nature">
        <title>Genome sequence of the palaeopolyploid soybean.</title>
        <authorList>
            <person name="Schmutz J."/>
            <person name="Cannon S.B."/>
            <person name="Schlueter J."/>
            <person name="Ma J."/>
            <person name="Mitros T."/>
            <person name="Nelson W."/>
            <person name="Hyten D.L."/>
            <person name="Song Q."/>
            <person name="Thelen J.J."/>
            <person name="Cheng J."/>
            <person name="Xu D."/>
            <person name="Hellsten U."/>
            <person name="May G.D."/>
            <person name="Yu Y."/>
            <person name="Sakurai T."/>
            <person name="Umezawa T."/>
            <person name="Bhattacharyya M.K."/>
            <person name="Sandhu D."/>
            <person name="Valliyodan B."/>
            <person name="Lindquist E."/>
            <person name="Peto M."/>
            <person name="Grant D."/>
            <person name="Shu S."/>
            <person name="Goodstein D."/>
            <person name="Barry K."/>
            <person name="Futrell-Griggs M."/>
            <person name="Abernathy B."/>
            <person name="Du J."/>
            <person name="Tian Z."/>
            <person name="Zhu L."/>
            <person name="Gill N."/>
            <person name="Joshi T."/>
            <person name="Libault M."/>
            <person name="Sethuraman A."/>
            <person name="Zhang X.-C."/>
            <person name="Shinozaki K."/>
            <person name="Nguyen H.T."/>
            <person name="Wing R.A."/>
            <person name="Cregan P."/>
            <person name="Specht J."/>
            <person name="Grimwood J."/>
            <person name="Rokhsar D."/>
            <person name="Stacey G."/>
            <person name="Shoemaker R.C."/>
            <person name="Jackson S.A."/>
        </authorList>
    </citation>
    <scope>NUCLEOTIDE SEQUENCE</scope>
    <source>
        <strain evidence="2">cv. Williams 82</strain>
        <tissue evidence="1">Callus</tissue>
    </source>
</reference>
<dbReference type="AlphaFoldDB" id="A0A0R0IGA9"/>
<dbReference type="InParanoid" id="A0A0R0IGA9"/>
<dbReference type="Proteomes" id="UP000008827">
    <property type="component" value="Chromosome 9"/>
</dbReference>
<accession>A0A0R0IGA9</accession>
<dbReference type="EMBL" id="CM000842">
    <property type="protein sequence ID" value="KRH39269.1"/>
    <property type="molecule type" value="Genomic_DNA"/>
</dbReference>